<dbReference type="Gene3D" id="1.25.40.340">
    <property type="match status" value="1"/>
</dbReference>
<dbReference type="InterPro" id="IPR004007">
    <property type="entry name" value="DhaL_dom"/>
</dbReference>
<keyword evidence="1 5" id="KW-0808">Transferase</keyword>
<dbReference type="Pfam" id="PF02734">
    <property type="entry name" value="Dak2"/>
    <property type="match status" value="1"/>
</dbReference>
<dbReference type="RefSeq" id="WP_123935720.1">
    <property type="nucleotide sequence ID" value="NZ_CP033897.1"/>
</dbReference>
<dbReference type="SMART" id="SM01120">
    <property type="entry name" value="Dak2"/>
    <property type="match status" value="1"/>
</dbReference>
<sequence length="208" mass="21180">MTLGTQWALDWIHACAEAASANRELLIDLDRAIGDADHGENLDRGFQAVVEKLDQQQPNTPGEVLKTTAQVLISTVGGASGPLLGTAFLRASKVAGDGEIDSDGVVALLQAALDGIQQRGKAQEGEKTMVDAWAPAVHAASIASGSPAELLAIAAGAAEAGADATTDMVASKGRASYLGERSKGHKDPGATSSALLIEAAARTAQEAQ</sequence>
<dbReference type="Proteomes" id="UP000271587">
    <property type="component" value="Chromosome"/>
</dbReference>
<name>A0A3G6J2W2_9CORY</name>
<dbReference type="NCBIfam" id="TIGR02365">
    <property type="entry name" value="dha_L_ycgS"/>
    <property type="match status" value="1"/>
</dbReference>
<dbReference type="EMBL" id="CP033897">
    <property type="protein sequence ID" value="AZA12401.1"/>
    <property type="molecule type" value="Genomic_DNA"/>
</dbReference>
<accession>A0A3G6J2W2</accession>
<organism evidence="5 6">
    <name type="scientific">Corynebacterium gerontici</name>
    <dbReference type="NCBI Taxonomy" id="2079234"/>
    <lineage>
        <taxon>Bacteria</taxon>
        <taxon>Bacillati</taxon>
        <taxon>Actinomycetota</taxon>
        <taxon>Actinomycetes</taxon>
        <taxon>Mycobacteriales</taxon>
        <taxon>Corynebacteriaceae</taxon>
        <taxon>Corynebacterium</taxon>
    </lineage>
</organism>
<keyword evidence="2 5" id="KW-0418">Kinase</keyword>
<feature type="region of interest" description="Disordered" evidence="3">
    <location>
        <begin position="177"/>
        <end position="208"/>
    </location>
</feature>
<dbReference type="PROSITE" id="PS51480">
    <property type="entry name" value="DHAL"/>
    <property type="match status" value="1"/>
</dbReference>
<evidence type="ECO:0000256" key="3">
    <source>
        <dbReference type="SAM" id="MobiDB-lite"/>
    </source>
</evidence>
<evidence type="ECO:0000259" key="4">
    <source>
        <dbReference type="PROSITE" id="PS51480"/>
    </source>
</evidence>
<dbReference type="PANTHER" id="PTHR28629">
    <property type="entry name" value="TRIOKINASE/FMN CYCLASE"/>
    <property type="match status" value="1"/>
</dbReference>
<reference evidence="5 6" key="1">
    <citation type="submission" date="2018-11" db="EMBL/GenBank/DDBJ databases">
        <authorList>
            <person name="Kleinhagauer T."/>
            <person name="Glaeser S.P."/>
            <person name="Spergser J."/>
            <person name="Ruckert C."/>
            <person name="Kaempfer P."/>
            <person name="Busse H.-J."/>
        </authorList>
    </citation>
    <scope>NUCLEOTIDE SEQUENCE [LARGE SCALE GENOMIC DNA]</scope>
    <source>
        <strain evidence="5 6">W8</strain>
    </source>
</reference>
<dbReference type="GO" id="GO:0004371">
    <property type="term" value="F:glycerone kinase activity"/>
    <property type="evidence" value="ECO:0007669"/>
    <property type="project" value="InterPro"/>
</dbReference>
<dbReference type="GO" id="GO:0019563">
    <property type="term" value="P:glycerol catabolic process"/>
    <property type="evidence" value="ECO:0007669"/>
    <property type="project" value="TreeGrafter"/>
</dbReference>
<evidence type="ECO:0000313" key="6">
    <source>
        <dbReference type="Proteomes" id="UP000271587"/>
    </source>
</evidence>
<dbReference type="FunFam" id="1.25.40.340:FF:000002">
    <property type="entry name" value="Dihydroxyacetone kinase, L subunit"/>
    <property type="match status" value="1"/>
</dbReference>
<dbReference type="InterPro" id="IPR012737">
    <property type="entry name" value="DhaK_L_YcgS"/>
</dbReference>
<dbReference type="InterPro" id="IPR036117">
    <property type="entry name" value="DhaL_dom_sf"/>
</dbReference>
<proteinExistence type="predicted"/>
<dbReference type="OrthoDB" id="9800291at2"/>
<dbReference type="KEGG" id="cgk:CGERO_10610"/>
<evidence type="ECO:0000256" key="1">
    <source>
        <dbReference type="ARBA" id="ARBA00022679"/>
    </source>
</evidence>
<evidence type="ECO:0000256" key="2">
    <source>
        <dbReference type="ARBA" id="ARBA00022777"/>
    </source>
</evidence>
<feature type="domain" description="DhaL" evidence="4">
    <location>
        <begin position="6"/>
        <end position="202"/>
    </location>
</feature>
<gene>
    <name evidence="5" type="primary">dhaL</name>
    <name evidence="5" type="ORF">CGERO_10610</name>
</gene>
<dbReference type="SUPFAM" id="SSF101473">
    <property type="entry name" value="DhaL-like"/>
    <property type="match status" value="1"/>
</dbReference>
<dbReference type="AlphaFoldDB" id="A0A3G6J2W2"/>
<dbReference type="GO" id="GO:0005829">
    <property type="term" value="C:cytosol"/>
    <property type="evidence" value="ECO:0007669"/>
    <property type="project" value="TreeGrafter"/>
</dbReference>
<dbReference type="InterPro" id="IPR050861">
    <property type="entry name" value="Dihydroxyacetone_Kinase"/>
</dbReference>
<dbReference type="EC" id="2.7.-.-" evidence="5"/>
<protein>
    <submittedName>
        <fullName evidence="5">PTS-dependent dihydroxyacetone kinase, ADP-binding subunit DhaL</fullName>
        <ecNumber evidence="5">2.7.-.-</ecNumber>
    </submittedName>
</protein>
<keyword evidence="6" id="KW-1185">Reference proteome</keyword>
<dbReference type="PANTHER" id="PTHR28629:SF4">
    <property type="entry name" value="TRIOKINASE_FMN CYCLASE"/>
    <property type="match status" value="1"/>
</dbReference>
<evidence type="ECO:0000313" key="5">
    <source>
        <dbReference type="EMBL" id="AZA12401.1"/>
    </source>
</evidence>